<accession>A0A1Y2ADM7</accession>
<evidence type="ECO:0000313" key="2">
    <source>
        <dbReference type="Proteomes" id="UP000193920"/>
    </source>
</evidence>
<name>A0A1Y2ADM7_9FUNG</name>
<protein>
    <recommendedName>
        <fullName evidence="3">Ankyrin</fullName>
    </recommendedName>
</protein>
<dbReference type="EMBL" id="MCOG01000302">
    <property type="protein sequence ID" value="ORY20095.1"/>
    <property type="molecule type" value="Genomic_DNA"/>
</dbReference>
<organism evidence="1 2">
    <name type="scientific">Neocallimastix californiae</name>
    <dbReference type="NCBI Taxonomy" id="1754190"/>
    <lineage>
        <taxon>Eukaryota</taxon>
        <taxon>Fungi</taxon>
        <taxon>Fungi incertae sedis</taxon>
        <taxon>Chytridiomycota</taxon>
        <taxon>Chytridiomycota incertae sedis</taxon>
        <taxon>Neocallimastigomycetes</taxon>
        <taxon>Neocallimastigales</taxon>
        <taxon>Neocallimastigaceae</taxon>
        <taxon>Neocallimastix</taxon>
    </lineage>
</organism>
<reference evidence="1 2" key="1">
    <citation type="submission" date="2016-08" db="EMBL/GenBank/DDBJ databases">
        <title>A Parts List for Fungal Cellulosomes Revealed by Comparative Genomics.</title>
        <authorList>
            <consortium name="DOE Joint Genome Institute"/>
            <person name="Haitjema C.H."/>
            <person name="Gilmore S.P."/>
            <person name="Henske J.K."/>
            <person name="Solomon K.V."/>
            <person name="De Groot R."/>
            <person name="Kuo A."/>
            <person name="Mondo S.J."/>
            <person name="Salamov A.A."/>
            <person name="Labutti K."/>
            <person name="Zhao Z."/>
            <person name="Chiniquy J."/>
            <person name="Barry K."/>
            <person name="Brewer H.M."/>
            <person name="Purvine S.O."/>
            <person name="Wright A.T."/>
            <person name="Boxma B."/>
            <person name="Van Alen T."/>
            <person name="Hackstein J.H."/>
            <person name="Baker S.E."/>
            <person name="Grigoriev I.V."/>
            <person name="O'Malley M.A."/>
        </authorList>
    </citation>
    <scope>NUCLEOTIDE SEQUENCE [LARGE SCALE GENOMIC DNA]</scope>
    <source>
        <strain evidence="1 2">G1</strain>
    </source>
</reference>
<dbReference type="Proteomes" id="UP000193920">
    <property type="component" value="Unassembled WGS sequence"/>
</dbReference>
<dbReference type="OrthoDB" id="10599532at2759"/>
<evidence type="ECO:0008006" key="3">
    <source>
        <dbReference type="Google" id="ProtNLM"/>
    </source>
</evidence>
<dbReference type="AlphaFoldDB" id="A0A1Y2ADM7"/>
<comment type="caution">
    <text evidence="1">The sequence shown here is derived from an EMBL/GenBank/DDBJ whole genome shotgun (WGS) entry which is preliminary data.</text>
</comment>
<evidence type="ECO:0000313" key="1">
    <source>
        <dbReference type="EMBL" id="ORY20095.1"/>
    </source>
</evidence>
<keyword evidence="2" id="KW-1185">Reference proteome</keyword>
<proteinExistence type="predicted"/>
<sequence>MNFENFEEFEKNFVFNLQTENDNCIALLDNNKELIETKLGGPNNLKIIHKFVAYIKDAVLKNNGEFVLIQTILYHSSMQNVFSEFKKSTILIEACESKNTHAIEWLLTNGY</sequence>
<gene>
    <name evidence="1" type="ORF">LY90DRAFT_517071</name>
</gene>